<proteinExistence type="inferred from homology"/>
<keyword evidence="7" id="KW-1185">Reference proteome</keyword>
<evidence type="ECO:0000256" key="3">
    <source>
        <dbReference type="ARBA" id="ARBA00023125"/>
    </source>
</evidence>
<evidence type="ECO:0000259" key="5">
    <source>
        <dbReference type="PROSITE" id="PS50931"/>
    </source>
</evidence>
<dbReference type="SUPFAM" id="SSF53850">
    <property type="entry name" value="Periplasmic binding protein-like II"/>
    <property type="match status" value="1"/>
</dbReference>
<evidence type="ECO:0000256" key="2">
    <source>
        <dbReference type="ARBA" id="ARBA00023015"/>
    </source>
</evidence>
<dbReference type="PRINTS" id="PR00039">
    <property type="entry name" value="HTHLYSR"/>
</dbReference>
<dbReference type="RefSeq" id="WP_144760131.1">
    <property type="nucleotide sequence ID" value="NZ_VMNW02000028.1"/>
</dbReference>
<accession>A0A5N0V007</accession>
<organism evidence="6 7">
    <name type="scientific">Amycolatopsis acidicola</name>
    <dbReference type="NCBI Taxonomy" id="2596893"/>
    <lineage>
        <taxon>Bacteria</taxon>
        <taxon>Bacillati</taxon>
        <taxon>Actinomycetota</taxon>
        <taxon>Actinomycetes</taxon>
        <taxon>Pseudonocardiales</taxon>
        <taxon>Pseudonocardiaceae</taxon>
        <taxon>Amycolatopsis</taxon>
    </lineage>
</organism>
<dbReference type="OrthoDB" id="8417889at2"/>
<dbReference type="AlphaFoldDB" id="A0A5N0V007"/>
<evidence type="ECO:0000256" key="1">
    <source>
        <dbReference type="ARBA" id="ARBA00009437"/>
    </source>
</evidence>
<dbReference type="Pfam" id="PF00126">
    <property type="entry name" value="HTH_1"/>
    <property type="match status" value="1"/>
</dbReference>
<keyword evidence="2" id="KW-0805">Transcription regulation</keyword>
<dbReference type="InterPro" id="IPR050950">
    <property type="entry name" value="HTH-type_LysR_regulators"/>
</dbReference>
<keyword evidence="3" id="KW-0238">DNA-binding</keyword>
<dbReference type="FunFam" id="1.10.10.10:FF:000001">
    <property type="entry name" value="LysR family transcriptional regulator"/>
    <property type="match status" value="1"/>
</dbReference>
<dbReference type="PROSITE" id="PS50931">
    <property type="entry name" value="HTH_LYSR"/>
    <property type="match status" value="1"/>
</dbReference>
<gene>
    <name evidence="6" type="ORF">FPZ12_020025</name>
</gene>
<dbReference type="GO" id="GO:0003700">
    <property type="term" value="F:DNA-binding transcription factor activity"/>
    <property type="evidence" value="ECO:0007669"/>
    <property type="project" value="InterPro"/>
</dbReference>
<feature type="domain" description="HTH lysR-type" evidence="5">
    <location>
        <begin position="11"/>
        <end position="68"/>
    </location>
</feature>
<dbReference type="InterPro" id="IPR036390">
    <property type="entry name" value="WH_DNA-bd_sf"/>
</dbReference>
<dbReference type="EMBL" id="VMNW02000028">
    <property type="protein sequence ID" value="KAA9159655.1"/>
    <property type="molecule type" value="Genomic_DNA"/>
</dbReference>
<dbReference type="Pfam" id="PF03466">
    <property type="entry name" value="LysR_substrate"/>
    <property type="match status" value="1"/>
</dbReference>
<keyword evidence="4" id="KW-0804">Transcription</keyword>
<dbReference type="SUPFAM" id="SSF46785">
    <property type="entry name" value="Winged helix' DNA-binding domain"/>
    <property type="match status" value="1"/>
</dbReference>
<dbReference type="Proteomes" id="UP000319769">
    <property type="component" value="Unassembled WGS sequence"/>
</dbReference>
<comment type="caution">
    <text evidence="6">The sequence shown here is derived from an EMBL/GenBank/DDBJ whole genome shotgun (WGS) entry which is preliminary data.</text>
</comment>
<sequence length="321" mass="34714">MEPKGLLDGRLKLRHLVMVTTIAEHGSVVRAAEHLHVTQPVVTRALRELEGILGARMFDRGPRGVRPTVYGQAFVEHAQAVLAEVRKAGRHVAELTGARVGTVTVGTHLAGANVLLPRAIAQLKKDRPQVTVVVREATPDVLQTDLLTGRIDLMLGRLTPPAEGARVRQVRLYHEPIRLVTRVGHPAQELESPALGDLLGYPWILPVRETALRREIEDVFFAEGVALPENRVECTSNPTLHALLAQTDSIAALPMLVATENEKLALLPSVLPSVSRVVGVTLPKDGAPGPTTRLLLDCLQQQAGLLRTPTSPEAAPRPGSR</sequence>
<dbReference type="GO" id="GO:0005829">
    <property type="term" value="C:cytosol"/>
    <property type="evidence" value="ECO:0007669"/>
    <property type="project" value="TreeGrafter"/>
</dbReference>
<dbReference type="PANTHER" id="PTHR30419:SF8">
    <property type="entry name" value="NITROGEN ASSIMILATION TRANSCRIPTIONAL ACTIVATOR-RELATED"/>
    <property type="match status" value="1"/>
</dbReference>
<name>A0A5N0V007_9PSEU</name>
<dbReference type="InterPro" id="IPR000847">
    <property type="entry name" value="LysR_HTH_N"/>
</dbReference>
<evidence type="ECO:0000256" key="4">
    <source>
        <dbReference type="ARBA" id="ARBA00023163"/>
    </source>
</evidence>
<reference evidence="6" key="1">
    <citation type="submission" date="2019-09" db="EMBL/GenBank/DDBJ databases">
        <authorList>
            <person name="Teo W.F.A."/>
            <person name="Duangmal K."/>
        </authorList>
    </citation>
    <scope>NUCLEOTIDE SEQUENCE [LARGE SCALE GENOMIC DNA]</scope>
    <source>
        <strain evidence="6">K81G1</strain>
    </source>
</reference>
<evidence type="ECO:0000313" key="6">
    <source>
        <dbReference type="EMBL" id="KAA9159655.1"/>
    </source>
</evidence>
<dbReference type="GO" id="GO:0003677">
    <property type="term" value="F:DNA binding"/>
    <property type="evidence" value="ECO:0007669"/>
    <property type="project" value="UniProtKB-KW"/>
</dbReference>
<dbReference type="InterPro" id="IPR005119">
    <property type="entry name" value="LysR_subst-bd"/>
</dbReference>
<dbReference type="PANTHER" id="PTHR30419">
    <property type="entry name" value="HTH-TYPE TRANSCRIPTIONAL REGULATOR YBHD"/>
    <property type="match status" value="1"/>
</dbReference>
<protein>
    <submittedName>
        <fullName evidence="6">LysR family transcriptional regulator</fullName>
    </submittedName>
</protein>
<dbReference type="Gene3D" id="3.40.190.290">
    <property type="match status" value="1"/>
</dbReference>
<dbReference type="Gene3D" id="1.10.10.10">
    <property type="entry name" value="Winged helix-like DNA-binding domain superfamily/Winged helix DNA-binding domain"/>
    <property type="match status" value="1"/>
</dbReference>
<evidence type="ECO:0000313" key="7">
    <source>
        <dbReference type="Proteomes" id="UP000319769"/>
    </source>
</evidence>
<comment type="similarity">
    <text evidence="1">Belongs to the LysR transcriptional regulatory family.</text>
</comment>
<dbReference type="InterPro" id="IPR036388">
    <property type="entry name" value="WH-like_DNA-bd_sf"/>
</dbReference>